<dbReference type="Gramene" id="KCW86347">
    <property type="protein sequence ID" value="KCW86347"/>
    <property type="gene ID" value="EUGRSUZ_B03035"/>
</dbReference>
<dbReference type="EMBL" id="KK198754">
    <property type="protein sequence ID" value="KCW86347.1"/>
    <property type="molecule type" value="Genomic_DNA"/>
</dbReference>
<proteinExistence type="predicted"/>
<name>A0A059D6X5_EUCGR</name>
<dbReference type="InParanoid" id="A0A059D6X5"/>
<accession>A0A059D6X5</accession>
<sequence length="85" mass="9653">MRCVRWNITLHSNALPLASRLSWVGGEKNKLENSKRMLEFFLYYHSTSIVSTLSQYQLVRSERSVGVKVKIIGDIAIASDDHSSI</sequence>
<dbReference type="AlphaFoldDB" id="A0A059D6X5"/>
<gene>
    <name evidence="1" type="ORF">EUGRSUZ_B03035</name>
</gene>
<reference evidence="1" key="1">
    <citation type="submission" date="2013-07" db="EMBL/GenBank/DDBJ databases">
        <title>The genome of Eucalyptus grandis.</title>
        <authorList>
            <person name="Schmutz J."/>
            <person name="Hayes R."/>
            <person name="Myburg A."/>
            <person name="Tuskan G."/>
            <person name="Grattapaglia D."/>
            <person name="Rokhsar D.S."/>
        </authorList>
    </citation>
    <scope>NUCLEOTIDE SEQUENCE</scope>
    <source>
        <tissue evidence="1">Leaf extractions</tissue>
    </source>
</reference>
<protein>
    <submittedName>
        <fullName evidence="1">Uncharacterized protein</fullName>
    </submittedName>
</protein>
<evidence type="ECO:0000313" key="1">
    <source>
        <dbReference type="EMBL" id="KCW86347.1"/>
    </source>
</evidence>
<organism evidence="1">
    <name type="scientific">Eucalyptus grandis</name>
    <name type="common">Flooded gum</name>
    <dbReference type="NCBI Taxonomy" id="71139"/>
    <lineage>
        <taxon>Eukaryota</taxon>
        <taxon>Viridiplantae</taxon>
        <taxon>Streptophyta</taxon>
        <taxon>Embryophyta</taxon>
        <taxon>Tracheophyta</taxon>
        <taxon>Spermatophyta</taxon>
        <taxon>Magnoliopsida</taxon>
        <taxon>eudicotyledons</taxon>
        <taxon>Gunneridae</taxon>
        <taxon>Pentapetalae</taxon>
        <taxon>rosids</taxon>
        <taxon>malvids</taxon>
        <taxon>Myrtales</taxon>
        <taxon>Myrtaceae</taxon>
        <taxon>Myrtoideae</taxon>
        <taxon>Eucalypteae</taxon>
        <taxon>Eucalyptus</taxon>
    </lineage>
</organism>